<proteinExistence type="inferred from homology"/>
<dbReference type="Pfam" id="PF00271">
    <property type="entry name" value="Helicase_C"/>
    <property type="match status" value="1"/>
</dbReference>
<dbReference type="PANTHER" id="PTHR47964:SF1">
    <property type="entry name" value="ATP-DEPENDENT DNA HELICASE HOMOLOG RECG, CHLOROPLASTIC"/>
    <property type="match status" value="1"/>
</dbReference>
<dbReference type="GO" id="GO:0003684">
    <property type="term" value="F:damaged DNA binding"/>
    <property type="evidence" value="ECO:0007669"/>
    <property type="project" value="InterPro"/>
</dbReference>
<evidence type="ECO:0000256" key="8">
    <source>
        <dbReference type="ARBA" id="ARBA00023125"/>
    </source>
</evidence>
<dbReference type="InterPro" id="IPR005118">
    <property type="entry name" value="TRCF_C"/>
</dbReference>
<dbReference type="CDD" id="cd17991">
    <property type="entry name" value="DEXHc_TRCF"/>
    <property type="match status" value="1"/>
</dbReference>
<dbReference type="Pfam" id="PF03461">
    <property type="entry name" value="TRCF"/>
    <property type="match status" value="1"/>
</dbReference>
<dbReference type="InterPro" id="IPR001650">
    <property type="entry name" value="Helicase_C-like"/>
</dbReference>
<keyword evidence="6" id="KW-0347">Helicase</keyword>
<dbReference type="HAMAP" id="MF_00969">
    <property type="entry name" value="TRCF"/>
    <property type="match status" value="1"/>
</dbReference>
<keyword evidence="9 14" id="KW-0234">DNA repair</keyword>
<organism evidence="17 18">
    <name type="scientific">Buchnera aphidicola</name>
    <name type="common">Aphis helianthi</name>
    <dbReference type="NCBI Taxonomy" id="2315802"/>
    <lineage>
        <taxon>Bacteria</taxon>
        <taxon>Pseudomonadati</taxon>
        <taxon>Pseudomonadota</taxon>
        <taxon>Gammaproteobacteria</taxon>
        <taxon>Enterobacterales</taxon>
        <taxon>Erwiniaceae</taxon>
        <taxon>Buchnera</taxon>
    </lineage>
</organism>
<dbReference type="EC" id="3.6.4.-" evidence="14"/>
<dbReference type="Gene3D" id="3.40.50.11140">
    <property type="match status" value="1"/>
</dbReference>
<dbReference type="InterPro" id="IPR048635">
    <property type="entry name" value="MFD_D3"/>
</dbReference>
<comment type="subcellular location">
    <subcellularLocation>
        <location evidence="1 14">Cytoplasm</location>
    </subcellularLocation>
</comment>
<evidence type="ECO:0000256" key="14">
    <source>
        <dbReference type="HAMAP-Rule" id="MF_00969"/>
    </source>
</evidence>
<dbReference type="GO" id="GO:0003678">
    <property type="term" value="F:DNA helicase activity"/>
    <property type="evidence" value="ECO:0007669"/>
    <property type="project" value="TreeGrafter"/>
</dbReference>
<keyword evidence="5 14" id="KW-0378">Hydrolase</keyword>
<feature type="domain" description="Helicase C-terminal" evidence="16">
    <location>
        <begin position="452"/>
        <end position="606"/>
    </location>
</feature>
<dbReference type="InterPro" id="IPR047112">
    <property type="entry name" value="RecG/Mfd"/>
</dbReference>
<evidence type="ECO:0000259" key="16">
    <source>
        <dbReference type="PROSITE" id="PS51194"/>
    </source>
</evidence>
<evidence type="ECO:0000256" key="9">
    <source>
        <dbReference type="ARBA" id="ARBA00023204"/>
    </source>
</evidence>
<dbReference type="GO" id="GO:0016787">
    <property type="term" value="F:hydrolase activity"/>
    <property type="evidence" value="ECO:0007669"/>
    <property type="project" value="UniProtKB-KW"/>
</dbReference>
<evidence type="ECO:0000256" key="4">
    <source>
        <dbReference type="ARBA" id="ARBA00022763"/>
    </source>
</evidence>
<dbReference type="SMART" id="SM00490">
    <property type="entry name" value="HELICc"/>
    <property type="match status" value="1"/>
</dbReference>
<dbReference type="InterPro" id="IPR014001">
    <property type="entry name" value="Helicase_ATP-bd"/>
</dbReference>
<dbReference type="InterPro" id="IPR036101">
    <property type="entry name" value="CarD-like/TRCF_RID_sf"/>
</dbReference>
<dbReference type="GO" id="GO:0006355">
    <property type="term" value="P:regulation of DNA-templated transcription"/>
    <property type="evidence" value="ECO:0007669"/>
    <property type="project" value="UniProtKB-UniRule"/>
</dbReference>
<dbReference type="Pfam" id="PF00270">
    <property type="entry name" value="DEAD"/>
    <property type="match status" value="1"/>
</dbReference>
<reference evidence="17 18" key="2">
    <citation type="submission" date="2019-05" db="EMBL/GenBank/DDBJ databases">
        <title>Genome evolution of the obligate endosymbiont Buchnera aphidicola.</title>
        <authorList>
            <person name="Moran N.A."/>
        </authorList>
    </citation>
    <scope>NUCLEOTIDE SEQUENCE [LARGE SCALE GENOMIC DNA]</scope>
    <source>
        <strain evidence="17 18">Ahe</strain>
    </source>
</reference>
<dbReference type="InterPro" id="IPR004576">
    <property type="entry name" value="Mfd"/>
</dbReference>
<dbReference type="SUPFAM" id="SSF52540">
    <property type="entry name" value="P-loop containing nucleoside triphosphate hydrolases"/>
    <property type="match status" value="2"/>
</dbReference>
<dbReference type="Pfam" id="PF02559">
    <property type="entry name" value="CarD_TRCF_RID"/>
    <property type="match status" value="1"/>
</dbReference>
<dbReference type="Gene3D" id="3.90.1150.50">
    <property type="entry name" value="Transcription-repair-coupling factor, D7 domain"/>
    <property type="match status" value="1"/>
</dbReference>
<evidence type="ECO:0000313" key="18">
    <source>
        <dbReference type="Proteomes" id="UP000298759"/>
    </source>
</evidence>
<evidence type="ECO:0000256" key="13">
    <source>
        <dbReference type="ARBA" id="ARBA00070128"/>
    </source>
</evidence>
<evidence type="ECO:0000256" key="10">
    <source>
        <dbReference type="ARBA" id="ARBA00055182"/>
    </source>
</evidence>
<evidence type="ECO:0000256" key="7">
    <source>
        <dbReference type="ARBA" id="ARBA00022840"/>
    </source>
</evidence>
<dbReference type="SMART" id="SM00982">
    <property type="entry name" value="TRCF"/>
    <property type="match status" value="1"/>
</dbReference>
<dbReference type="Proteomes" id="UP000298759">
    <property type="component" value="Chromosome"/>
</dbReference>
<keyword evidence="2 14" id="KW-0963">Cytoplasm</keyword>
<keyword evidence="8 14" id="KW-0238">DNA-binding</keyword>
<dbReference type="PROSITE" id="PS51192">
    <property type="entry name" value="HELICASE_ATP_BIND_1"/>
    <property type="match status" value="1"/>
</dbReference>
<dbReference type="InterPro" id="IPR003711">
    <property type="entry name" value="CarD-like/TRCF_RID"/>
</dbReference>
<dbReference type="PROSITE" id="PS51194">
    <property type="entry name" value="HELICASE_CTER"/>
    <property type="match status" value="1"/>
</dbReference>
<dbReference type="Pfam" id="PF21132">
    <property type="entry name" value="MFD_D3"/>
    <property type="match status" value="1"/>
</dbReference>
<evidence type="ECO:0000313" key="17">
    <source>
        <dbReference type="EMBL" id="QCI17113.1"/>
    </source>
</evidence>
<evidence type="ECO:0000256" key="6">
    <source>
        <dbReference type="ARBA" id="ARBA00022806"/>
    </source>
</evidence>
<keyword evidence="3 14" id="KW-0547">Nucleotide-binding</keyword>
<dbReference type="InterPro" id="IPR011545">
    <property type="entry name" value="DEAD/DEAH_box_helicase_dom"/>
</dbReference>
<dbReference type="GO" id="GO:0005524">
    <property type="term" value="F:ATP binding"/>
    <property type="evidence" value="ECO:0007669"/>
    <property type="project" value="UniProtKB-UniRule"/>
</dbReference>
<comment type="function">
    <text evidence="10 14">Couples transcription and DNA repair by recognizing RNA polymerase (RNAP) stalled at DNA lesions. Mediates ATP-dependent release of RNAP and its truncated transcript from the DNA, and recruitment of nucleotide excision repair machinery to the damaged site.</text>
</comment>
<comment type="similarity">
    <text evidence="11 14">In the N-terminal section; belongs to the UvrB family.</text>
</comment>
<dbReference type="AlphaFoldDB" id="A0A4D6XKS4"/>
<dbReference type="OrthoDB" id="9804325at2"/>
<evidence type="ECO:0000256" key="1">
    <source>
        <dbReference type="ARBA" id="ARBA00004496"/>
    </source>
</evidence>
<dbReference type="GO" id="GO:0005737">
    <property type="term" value="C:cytoplasm"/>
    <property type="evidence" value="ECO:0007669"/>
    <property type="project" value="UniProtKB-SubCell"/>
</dbReference>
<feature type="domain" description="Helicase ATP-binding" evidence="15">
    <location>
        <begin position="270"/>
        <end position="431"/>
    </location>
</feature>
<dbReference type="InterPro" id="IPR027417">
    <property type="entry name" value="P-loop_NTPase"/>
</dbReference>
<dbReference type="NCBIfam" id="TIGR00580">
    <property type="entry name" value="mfd"/>
    <property type="match status" value="1"/>
</dbReference>
<dbReference type="FunFam" id="3.40.50.300:FF:000546">
    <property type="entry name" value="Transcription-repair-coupling factor"/>
    <property type="match status" value="1"/>
</dbReference>
<name>A0A4D6XKS4_9GAMM</name>
<evidence type="ECO:0000256" key="11">
    <source>
        <dbReference type="ARBA" id="ARBA00061104"/>
    </source>
</evidence>
<dbReference type="InterPro" id="IPR037235">
    <property type="entry name" value="TRCF-like_C_D7"/>
</dbReference>
<evidence type="ECO:0000259" key="15">
    <source>
        <dbReference type="PROSITE" id="PS51192"/>
    </source>
</evidence>
<protein>
    <recommendedName>
        <fullName evidence="13 14">Transcription-repair-coupling factor</fullName>
        <shortName evidence="14">TRCF</shortName>
        <ecNumber evidence="14">3.6.4.-</ecNumber>
    </recommendedName>
</protein>
<dbReference type="Gene3D" id="3.40.50.300">
    <property type="entry name" value="P-loop containing nucleotide triphosphate hydrolases"/>
    <property type="match status" value="2"/>
</dbReference>
<dbReference type="PANTHER" id="PTHR47964">
    <property type="entry name" value="ATP-DEPENDENT DNA HELICASE HOMOLOG RECG, CHLOROPLASTIC"/>
    <property type="match status" value="1"/>
</dbReference>
<evidence type="ECO:0000256" key="3">
    <source>
        <dbReference type="ARBA" id="ARBA00022741"/>
    </source>
</evidence>
<sequence length="806" mass="93521">MKIALKNIKNKNSINYQTLPSFFKNNKNKKNYNKIFSFLYNFSGKTIFFITKKECLITFLKILNLKNIYPKYIENVCDINNKDNFFYIIGNLYNSFIDTKKNLLFISTKETFEVVTNQNIILPIKNQFLYQLKINDLIIHIQHGIGRYQGLTTINTASCESEYLVILYAEGNKLYVPIAYLHLVSPYVGSLEKNIVLHKLGNDKWDKEKNKINKNLYDHAAILLNIYADRLSKKGFAFIKYKKEYNLFCKDFPFKITLDQKEAIKSVLNDMYKPIPMDRLVCGDVGFGKTEVAMRAAFICISNKKQVVILVPTTLLAEQHFNSFSNRFRNWFLNIEILSRFRSEKEKEKILKNIKSGNINILIGTHKILFEHIEWYNLGLLIIDEEHRFGVIHKEIIKKIYSHIDILTLTATPIPRTLNMAINGIKDLSIISNPPEERKQIKTFIEEYNPTLIKKAIFREMSRGGQVYYIYNKIKGIENIAIKLSNLIPSAKIKVGHGKMNNIELKKIMNEFYQNYFNILVCTTIIESGIDIPKANTIIIENADHFGLSQLHQLRGRIGRSNNQGYAFLFVNNFKKITPDAKKRLDAITLTNNFGGGFNLSNRDLEIRGIGELLGKEQSGHIDGIGINLYMKLLNKTIKFFKNGEKKILLEDLVKKSDIQLNAPSLLPKNYISDVNQRLFFYEKIENAKNEKEIEKICLELLNQFGKLPIASNNLMLIAKIKLLTKNIGISYIKSSKSIGIIKFNENNLINMEYLLVVFQKEPHLWKMISSKKLKFMHNFEDDTSRLNWILNLLKNLKTHEIKNTM</sequence>
<dbReference type="SUPFAM" id="SSF143517">
    <property type="entry name" value="TRCF domain-like"/>
    <property type="match status" value="1"/>
</dbReference>
<dbReference type="SMART" id="SM01058">
    <property type="entry name" value="CarD_TRCF"/>
    <property type="match status" value="1"/>
</dbReference>
<keyword evidence="4 14" id="KW-0227">DNA damage</keyword>
<gene>
    <name evidence="14 17" type="primary">mfd</name>
    <name evidence="17" type="ORF">D9V62_01485</name>
</gene>
<dbReference type="Gene3D" id="2.40.10.170">
    <property type="match status" value="1"/>
</dbReference>
<keyword evidence="7 14" id="KW-0067">ATP-binding</keyword>
<dbReference type="GO" id="GO:0000716">
    <property type="term" value="P:transcription-coupled nucleotide-excision repair, DNA damage recognition"/>
    <property type="evidence" value="ECO:0007669"/>
    <property type="project" value="UniProtKB-UniRule"/>
</dbReference>
<comment type="similarity">
    <text evidence="12 14">In the C-terminal section; belongs to the helicase family. RecG subfamily.</text>
</comment>
<evidence type="ECO:0000256" key="5">
    <source>
        <dbReference type="ARBA" id="ARBA00022801"/>
    </source>
</evidence>
<dbReference type="SUPFAM" id="SSF141259">
    <property type="entry name" value="CarD-like"/>
    <property type="match status" value="1"/>
</dbReference>
<evidence type="ECO:0000256" key="2">
    <source>
        <dbReference type="ARBA" id="ARBA00022490"/>
    </source>
</evidence>
<dbReference type="EMBL" id="CP034894">
    <property type="protein sequence ID" value="QCI17113.1"/>
    <property type="molecule type" value="Genomic_DNA"/>
</dbReference>
<evidence type="ECO:0000256" key="12">
    <source>
        <dbReference type="ARBA" id="ARBA00061399"/>
    </source>
</evidence>
<reference evidence="17 18" key="1">
    <citation type="submission" date="2018-12" db="EMBL/GenBank/DDBJ databases">
        <authorList>
            <person name="Chong R.A."/>
        </authorList>
    </citation>
    <scope>NUCLEOTIDE SEQUENCE [LARGE SCALE GENOMIC DNA]</scope>
    <source>
        <strain evidence="17 18">Ahe</strain>
    </source>
</reference>
<dbReference type="SMART" id="SM00487">
    <property type="entry name" value="DEXDc"/>
    <property type="match status" value="1"/>
</dbReference>
<dbReference type="RefSeq" id="WP_158340046.1">
    <property type="nucleotide sequence ID" value="NZ_CP034894.1"/>
</dbReference>
<accession>A0A4D6XKS4</accession>